<dbReference type="InterPro" id="IPR014729">
    <property type="entry name" value="Rossmann-like_a/b/a_fold"/>
</dbReference>
<comment type="cofactor">
    <cofactor evidence="1">
        <name>FAD</name>
        <dbReference type="ChEBI" id="CHEBI:57692"/>
    </cofactor>
</comment>
<comment type="similarity">
    <text evidence="2">Belongs to the ETF beta-subunit/FixA family.</text>
</comment>
<keyword evidence="6" id="KW-0249">Electron transport</keyword>
<dbReference type="PANTHER" id="PTHR21294">
    <property type="entry name" value="ELECTRON TRANSFER FLAVOPROTEIN BETA-SUBUNIT"/>
    <property type="match status" value="1"/>
</dbReference>
<gene>
    <name evidence="9" type="ORF">IAA98_04375</name>
</gene>
<accession>A0A9D1GYG2</accession>
<comment type="function">
    <text evidence="7">The electron transfer flavoprotein serves as a specific electron acceptor for other dehydrogenases. It transfers the electrons to the main respiratory chain via ETF-ubiquinone oxidoreductase (ETF dehydrogenase).</text>
</comment>
<dbReference type="EMBL" id="DVLP01000129">
    <property type="protein sequence ID" value="HIT74800.1"/>
    <property type="molecule type" value="Genomic_DNA"/>
</dbReference>
<dbReference type="GO" id="GO:0005829">
    <property type="term" value="C:cytosol"/>
    <property type="evidence" value="ECO:0007669"/>
    <property type="project" value="TreeGrafter"/>
</dbReference>
<dbReference type="InterPro" id="IPR033948">
    <property type="entry name" value="ETF_beta_N"/>
</dbReference>
<reference evidence="9" key="2">
    <citation type="journal article" date="2021" name="PeerJ">
        <title>Extensive microbial diversity within the chicken gut microbiome revealed by metagenomics and culture.</title>
        <authorList>
            <person name="Gilroy R."/>
            <person name="Ravi A."/>
            <person name="Getino M."/>
            <person name="Pursley I."/>
            <person name="Horton D.L."/>
            <person name="Alikhan N.F."/>
            <person name="Baker D."/>
            <person name="Gharbi K."/>
            <person name="Hall N."/>
            <person name="Watson M."/>
            <person name="Adriaenssens E.M."/>
            <person name="Foster-Nyarko E."/>
            <person name="Jarju S."/>
            <person name="Secka A."/>
            <person name="Antonio M."/>
            <person name="Oren A."/>
            <person name="Chaudhuri R.R."/>
            <person name="La Ragione R."/>
            <person name="Hildebrand F."/>
            <person name="Pallen M.J."/>
        </authorList>
    </citation>
    <scope>NUCLEOTIDE SEQUENCE</scope>
    <source>
        <strain evidence="9">ChiGjej1B1-24693</strain>
    </source>
</reference>
<organism evidence="9 10">
    <name type="scientific">Candidatus Avipropionibacterium avicola</name>
    <dbReference type="NCBI Taxonomy" id="2840701"/>
    <lineage>
        <taxon>Bacteria</taxon>
        <taxon>Bacillati</taxon>
        <taxon>Actinomycetota</taxon>
        <taxon>Actinomycetes</taxon>
        <taxon>Propionibacteriales</taxon>
        <taxon>Propionibacteriaceae</taxon>
        <taxon>Propionibacteriaceae incertae sedis</taxon>
        <taxon>Candidatus Avipropionibacterium</taxon>
    </lineage>
</organism>
<reference evidence="9" key="1">
    <citation type="submission" date="2020-10" db="EMBL/GenBank/DDBJ databases">
        <authorList>
            <person name="Gilroy R."/>
        </authorList>
    </citation>
    <scope>NUCLEOTIDE SEQUENCE</scope>
    <source>
        <strain evidence="9">ChiGjej1B1-24693</strain>
    </source>
</reference>
<comment type="caution">
    <text evidence="9">The sequence shown here is derived from an EMBL/GenBank/DDBJ whole genome shotgun (WGS) entry which is preliminary data.</text>
</comment>
<feature type="domain" description="Electron transfer flavoprotein alpha/beta-subunit N-terminal" evidence="8">
    <location>
        <begin position="22"/>
        <end position="212"/>
    </location>
</feature>
<dbReference type="Gene3D" id="3.40.50.620">
    <property type="entry name" value="HUPs"/>
    <property type="match status" value="1"/>
</dbReference>
<evidence type="ECO:0000313" key="10">
    <source>
        <dbReference type="Proteomes" id="UP000886842"/>
    </source>
</evidence>
<dbReference type="InterPro" id="IPR014730">
    <property type="entry name" value="ETF_a/b_N"/>
</dbReference>
<evidence type="ECO:0000256" key="1">
    <source>
        <dbReference type="ARBA" id="ARBA00001974"/>
    </source>
</evidence>
<evidence type="ECO:0000313" key="9">
    <source>
        <dbReference type="EMBL" id="HIT74800.1"/>
    </source>
</evidence>
<dbReference type="Pfam" id="PF01012">
    <property type="entry name" value="ETF"/>
    <property type="match status" value="1"/>
</dbReference>
<name>A0A9D1GYG2_9ACTN</name>
<evidence type="ECO:0000256" key="5">
    <source>
        <dbReference type="ARBA" id="ARBA00022448"/>
    </source>
</evidence>
<protein>
    <recommendedName>
        <fullName evidence="4">Electron transfer flavoprotein subunit beta</fullName>
    </recommendedName>
</protein>
<evidence type="ECO:0000256" key="4">
    <source>
        <dbReference type="ARBA" id="ARBA00016797"/>
    </source>
</evidence>
<dbReference type="AlphaFoldDB" id="A0A9D1GYG2"/>
<dbReference type="InterPro" id="IPR012255">
    <property type="entry name" value="ETF_b"/>
</dbReference>
<dbReference type="CDD" id="cd01714">
    <property type="entry name" value="ETF_beta"/>
    <property type="match status" value="1"/>
</dbReference>
<dbReference type="GO" id="GO:0009055">
    <property type="term" value="F:electron transfer activity"/>
    <property type="evidence" value="ECO:0007669"/>
    <property type="project" value="InterPro"/>
</dbReference>
<evidence type="ECO:0000259" key="8">
    <source>
        <dbReference type="SMART" id="SM00893"/>
    </source>
</evidence>
<dbReference type="PANTHER" id="PTHR21294:SF8">
    <property type="entry name" value="ELECTRON TRANSFER FLAVOPROTEIN SUBUNIT BETA"/>
    <property type="match status" value="1"/>
</dbReference>
<dbReference type="SUPFAM" id="SSF52402">
    <property type="entry name" value="Adenine nucleotide alpha hydrolases-like"/>
    <property type="match status" value="1"/>
</dbReference>
<evidence type="ECO:0000256" key="6">
    <source>
        <dbReference type="ARBA" id="ARBA00022982"/>
    </source>
</evidence>
<evidence type="ECO:0000256" key="2">
    <source>
        <dbReference type="ARBA" id="ARBA00007557"/>
    </source>
</evidence>
<dbReference type="SMART" id="SM00893">
    <property type="entry name" value="ETF"/>
    <property type="match status" value="1"/>
</dbReference>
<keyword evidence="5" id="KW-0813">Transport</keyword>
<sequence length="260" mass="26968">MKIVALVKYVPDANGERGFAEDFTVDRECSEGLLSELDEYAVEQALGVAEARDEAEVIALTLGPDEARDAVKRALQMGADSGIHVNDDRVHGSDALSTGAILAAAIGRIGPDLVVCGMSSTDGYLGVLPGMLAEHLGWAGLTNAHDVTVNGATVRIHRDDDTASVTLEAALPAVVSVTDQSGEPRYPSMKGILGARKKPVDELTLDDLGVDPAQVGLAAARTRVTAATARPPKQAGPIVIDDEGSGADAVVDFLTAGAYR</sequence>
<comment type="subunit">
    <text evidence="3">Heterodimer of an alpha and a beta subunit.</text>
</comment>
<dbReference type="PIRSF" id="PIRSF000090">
    <property type="entry name" value="Beta-ETF"/>
    <property type="match status" value="1"/>
</dbReference>
<evidence type="ECO:0000256" key="7">
    <source>
        <dbReference type="ARBA" id="ARBA00025649"/>
    </source>
</evidence>
<evidence type="ECO:0000256" key="3">
    <source>
        <dbReference type="ARBA" id="ARBA00011355"/>
    </source>
</evidence>
<dbReference type="Proteomes" id="UP000886842">
    <property type="component" value="Unassembled WGS sequence"/>
</dbReference>
<proteinExistence type="inferred from homology"/>